<keyword evidence="1" id="KW-0812">Transmembrane</keyword>
<name>A0A140L0S4_9FIRM</name>
<dbReference type="AlphaFoldDB" id="A0A140L0S4"/>
<comment type="caution">
    <text evidence="2">The sequence shown here is derived from an EMBL/GenBank/DDBJ whole genome shotgun (WGS) entry which is preliminary data.</text>
</comment>
<evidence type="ECO:0000256" key="1">
    <source>
        <dbReference type="SAM" id="Phobius"/>
    </source>
</evidence>
<feature type="transmembrane region" description="Helical" evidence="1">
    <location>
        <begin position="63"/>
        <end position="82"/>
    </location>
</feature>
<evidence type="ECO:0000313" key="2">
    <source>
        <dbReference type="EMBL" id="KXG74149.1"/>
    </source>
</evidence>
<sequence>MGGERQLGISLRFVYGYLRGFIVVSIFYIVVALTVILFDPKEFSLHIIQYIKTGEYNQLKITLWGHGFMFLFGIYELLLWKAEQKRKKRRRKKDE</sequence>
<dbReference type="RefSeq" id="WP_068557535.1">
    <property type="nucleotide sequence ID" value="NZ_LOEE01000062.1"/>
</dbReference>
<evidence type="ECO:0000313" key="3">
    <source>
        <dbReference type="Proteomes" id="UP000070456"/>
    </source>
</evidence>
<feature type="transmembrane region" description="Helical" evidence="1">
    <location>
        <begin position="20"/>
        <end position="38"/>
    </location>
</feature>
<dbReference type="OrthoDB" id="1956791at2"/>
<dbReference type="Proteomes" id="UP000070456">
    <property type="component" value="Unassembled WGS sequence"/>
</dbReference>
<accession>A0A140L0S4</accession>
<reference evidence="2 3" key="1">
    <citation type="submission" date="2015-12" db="EMBL/GenBank/DDBJ databases">
        <title>Draft genome sequence of the thermoanaerobe Thermotalea metallivorans, an isolate from the runoff channel of the Great Artesian Basin, Australia.</title>
        <authorList>
            <person name="Patel B.K."/>
        </authorList>
    </citation>
    <scope>NUCLEOTIDE SEQUENCE [LARGE SCALE GENOMIC DNA]</scope>
    <source>
        <strain evidence="2 3">B2-1</strain>
    </source>
</reference>
<protein>
    <submittedName>
        <fullName evidence="2">Uncharacterized protein</fullName>
    </submittedName>
</protein>
<dbReference type="EMBL" id="LOEE01000062">
    <property type="protein sequence ID" value="KXG74149.1"/>
    <property type="molecule type" value="Genomic_DNA"/>
</dbReference>
<keyword evidence="1" id="KW-1133">Transmembrane helix</keyword>
<keyword evidence="3" id="KW-1185">Reference proteome</keyword>
<organism evidence="2 3">
    <name type="scientific">Thermotalea metallivorans</name>
    <dbReference type="NCBI Taxonomy" id="520762"/>
    <lineage>
        <taxon>Bacteria</taxon>
        <taxon>Bacillati</taxon>
        <taxon>Bacillota</taxon>
        <taxon>Clostridia</taxon>
        <taxon>Peptostreptococcales</taxon>
        <taxon>Thermotaleaceae</taxon>
        <taxon>Thermotalea</taxon>
    </lineage>
</organism>
<keyword evidence="1" id="KW-0472">Membrane</keyword>
<gene>
    <name evidence="2" type="ORF">AN619_25680</name>
</gene>
<proteinExistence type="predicted"/>